<keyword evidence="2" id="KW-1185">Reference proteome</keyword>
<dbReference type="EMBL" id="RPOH01000040">
    <property type="protein sequence ID" value="RPH27267.1"/>
    <property type="molecule type" value="Genomic_DNA"/>
</dbReference>
<protein>
    <submittedName>
        <fullName evidence="1">Tryptophan synthase subunit beta</fullName>
    </submittedName>
</protein>
<name>A0A3N5DI97_9ENTR</name>
<gene>
    <name evidence="1" type="ORF">EHN07_11255</name>
</gene>
<comment type="caution">
    <text evidence="1">The sequence shown here is derived from an EMBL/GenBank/DDBJ whole genome shotgun (WGS) entry which is preliminary data.</text>
</comment>
<evidence type="ECO:0000313" key="1">
    <source>
        <dbReference type="EMBL" id="RPH27267.1"/>
    </source>
</evidence>
<evidence type="ECO:0000313" key="2">
    <source>
        <dbReference type="Proteomes" id="UP000268615"/>
    </source>
</evidence>
<dbReference type="Proteomes" id="UP000268615">
    <property type="component" value="Unassembled WGS sequence"/>
</dbReference>
<dbReference type="RefSeq" id="WP_124024231.1">
    <property type="nucleotide sequence ID" value="NZ_RPOH01000040.1"/>
</dbReference>
<reference evidence="1 2" key="1">
    <citation type="submission" date="2018-11" db="EMBL/GenBank/DDBJ databases">
        <title>Draft genome sequence of Buttiauxella warmboldiae CCUG 35512.</title>
        <authorList>
            <person name="Salva-Serra F."/>
            <person name="Marathe N."/>
            <person name="Moore E."/>
            <person name="Svensson L."/>
            <person name="Engstrom-Jakobsson H."/>
        </authorList>
    </citation>
    <scope>NUCLEOTIDE SEQUENCE [LARGE SCALE GENOMIC DNA]</scope>
    <source>
        <strain evidence="1 2">CCUG 35512</strain>
    </source>
</reference>
<dbReference type="AlphaFoldDB" id="A0A3N5DI97"/>
<organism evidence="1 2">
    <name type="scientific">Buttiauxella warmboldiae</name>
    <dbReference type="NCBI Taxonomy" id="82993"/>
    <lineage>
        <taxon>Bacteria</taxon>
        <taxon>Pseudomonadati</taxon>
        <taxon>Pseudomonadota</taxon>
        <taxon>Gammaproteobacteria</taxon>
        <taxon>Enterobacterales</taxon>
        <taxon>Enterobacteriaceae</taxon>
        <taxon>Buttiauxella</taxon>
    </lineage>
</organism>
<dbReference type="OrthoDB" id="5703571at2"/>
<proteinExistence type="predicted"/>
<accession>A0A3N5DI97</accession>
<sequence>MYYVQRNEQGQLTRVENEPFSGMTGEVFSQTAEIAAWNNARSMVDETSLHRELLQRSDLEMVRVLDDLIFLLIQKGVISITDLPPMAQVKLMNRAQARQGLGGLEDLLNSDDQGIF</sequence>